<reference evidence="2 3" key="1">
    <citation type="submission" date="2019-08" db="EMBL/GenBank/DDBJ databases">
        <title>Pseudomonas haemolytica sp. nov. isolated from raw milk and skim milk concentrate.</title>
        <authorList>
            <person name="Hofmann K."/>
            <person name="Huptas C."/>
            <person name="Doll E."/>
            <person name="Scherer S."/>
            <person name="Wenning M."/>
        </authorList>
    </citation>
    <scope>NUCLEOTIDE SEQUENCE [LARGE SCALE GENOMIC DNA]</scope>
    <source>
        <strain evidence="2 3">DSM 108987</strain>
    </source>
</reference>
<name>A0A5P1D4L5_9PSED</name>
<gene>
    <name evidence="2" type="ORF">FRT59_00070</name>
</gene>
<dbReference type="EMBL" id="VOIW01000001">
    <property type="protein sequence ID" value="MRJ35373.1"/>
    <property type="molecule type" value="Genomic_DNA"/>
</dbReference>
<feature type="region of interest" description="Disordered" evidence="1">
    <location>
        <begin position="47"/>
        <end position="67"/>
    </location>
</feature>
<accession>A0A5P1D4L5</accession>
<organism evidence="2 3">
    <name type="scientific">Pseudomonas haemolytica</name>
    <dbReference type="NCBI Taxonomy" id="2600065"/>
    <lineage>
        <taxon>Bacteria</taxon>
        <taxon>Pseudomonadati</taxon>
        <taxon>Pseudomonadota</taxon>
        <taxon>Gammaproteobacteria</taxon>
        <taxon>Pseudomonadales</taxon>
        <taxon>Pseudomonadaceae</taxon>
        <taxon>Pseudomonas</taxon>
    </lineage>
</organism>
<evidence type="ECO:0000313" key="2">
    <source>
        <dbReference type="EMBL" id="MRJ35373.1"/>
    </source>
</evidence>
<dbReference type="AlphaFoldDB" id="A0A5P1D4L5"/>
<evidence type="ECO:0000256" key="1">
    <source>
        <dbReference type="SAM" id="MobiDB-lite"/>
    </source>
</evidence>
<protein>
    <submittedName>
        <fullName evidence="2">Uncharacterized protein</fullName>
    </submittedName>
</protein>
<dbReference type="Proteomes" id="UP000408764">
    <property type="component" value="Unassembled WGS sequence"/>
</dbReference>
<evidence type="ECO:0000313" key="3">
    <source>
        <dbReference type="Proteomes" id="UP000408764"/>
    </source>
</evidence>
<sequence>MCSCWCTRRWCCFCCGRWGRRWLICRRLCHNAVSVGAGLLANADCQSTDSLTDPPHSRASPLPQFVL</sequence>
<proteinExistence type="predicted"/>
<comment type="caution">
    <text evidence="2">The sequence shown here is derived from an EMBL/GenBank/DDBJ whole genome shotgun (WGS) entry which is preliminary data.</text>
</comment>